<evidence type="ECO:0000256" key="4">
    <source>
        <dbReference type="SAM" id="Coils"/>
    </source>
</evidence>
<dbReference type="InterPro" id="IPR005467">
    <property type="entry name" value="His_kinase_dom"/>
</dbReference>
<dbReference type="Gene3D" id="1.10.287.130">
    <property type="match status" value="1"/>
</dbReference>
<dbReference type="InterPro" id="IPR011110">
    <property type="entry name" value="Reg_prop"/>
</dbReference>
<reference evidence="7 8" key="1">
    <citation type="submission" date="2020-04" db="EMBL/GenBank/DDBJ databases">
        <title>Flammeovirgaceae bacterium KN852 isolated from deep sea.</title>
        <authorList>
            <person name="Zhang D.-C."/>
        </authorList>
    </citation>
    <scope>NUCLEOTIDE SEQUENCE [LARGE SCALE GENOMIC DNA]</scope>
    <source>
        <strain evidence="7 8">KN852</strain>
    </source>
</reference>
<dbReference type="SUPFAM" id="SSF63829">
    <property type="entry name" value="Calcium-dependent phosphotriesterase"/>
    <property type="match status" value="1"/>
</dbReference>
<evidence type="ECO:0000256" key="1">
    <source>
        <dbReference type="ARBA" id="ARBA00000085"/>
    </source>
</evidence>
<dbReference type="Gene3D" id="2.130.10.10">
    <property type="entry name" value="YVTN repeat-like/Quinoprotein amine dehydrogenase"/>
    <property type="match status" value="3"/>
</dbReference>
<accession>A0A848IVS2</accession>
<name>A0A848IVS2_9BACT</name>
<dbReference type="Pfam" id="PF07495">
    <property type="entry name" value="Y_Y_Y"/>
    <property type="match status" value="1"/>
</dbReference>
<dbReference type="GO" id="GO:0000155">
    <property type="term" value="F:phosphorelay sensor kinase activity"/>
    <property type="evidence" value="ECO:0007669"/>
    <property type="project" value="InterPro"/>
</dbReference>
<evidence type="ECO:0000256" key="2">
    <source>
        <dbReference type="ARBA" id="ARBA00012438"/>
    </source>
</evidence>
<dbReference type="Gene3D" id="2.60.40.10">
    <property type="entry name" value="Immunoglobulins"/>
    <property type="match status" value="1"/>
</dbReference>
<dbReference type="InterPro" id="IPR013783">
    <property type="entry name" value="Ig-like_fold"/>
</dbReference>
<dbReference type="PANTHER" id="PTHR43547:SF2">
    <property type="entry name" value="HYBRID SIGNAL TRANSDUCTION HISTIDINE KINASE C"/>
    <property type="match status" value="1"/>
</dbReference>
<dbReference type="InterPro" id="IPR011123">
    <property type="entry name" value="Y_Y_Y"/>
</dbReference>
<evidence type="ECO:0000313" key="8">
    <source>
        <dbReference type="Proteomes" id="UP000559010"/>
    </source>
</evidence>
<dbReference type="PANTHER" id="PTHR43547">
    <property type="entry name" value="TWO-COMPONENT HISTIDINE KINASE"/>
    <property type="match status" value="1"/>
</dbReference>
<feature type="coiled-coil region" evidence="4">
    <location>
        <begin position="755"/>
        <end position="832"/>
    </location>
</feature>
<dbReference type="PROSITE" id="PS50109">
    <property type="entry name" value="HIS_KIN"/>
    <property type="match status" value="1"/>
</dbReference>
<gene>
    <name evidence="7" type="ORF">HH304_02950</name>
</gene>
<evidence type="ECO:0000313" key="7">
    <source>
        <dbReference type="EMBL" id="NMM47341.1"/>
    </source>
</evidence>
<keyword evidence="3" id="KW-0597">Phosphoprotein</keyword>
<dbReference type="RefSeq" id="WP_169677970.1">
    <property type="nucleotide sequence ID" value="NZ_JABBNU010000002.1"/>
</dbReference>
<dbReference type="InterPro" id="IPR003594">
    <property type="entry name" value="HATPase_dom"/>
</dbReference>
<evidence type="ECO:0000256" key="3">
    <source>
        <dbReference type="ARBA" id="ARBA00022553"/>
    </source>
</evidence>
<dbReference type="InterPro" id="IPR036890">
    <property type="entry name" value="HATPase_C_sf"/>
</dbReference>
<keyword evidence="4" id="KW-0175">Coiled coil</keyword>
<dbReference type="SUPFAM" id="SSF55874">
    <property type="entry name" value="ATPase domain of HSP90 chaperone/DNA topoisomerase II/histidine kinase"/>
    <property type="match status" value="1"/>
</dbReference>
<dbReference type="Gene3D" id="3.30.565.10">
    <property type="entry name" value="Histidine kinase-like ATPase, C-terminal domain"/>
    <property type="match status" value="1"/>
</dbReference>
<dbReference type="AlphaFoldDB" id="A0A848IVS2"/>
<dbReference type="SMART" id="SM00387">
    <property type="entry name" value="HATPase_c"/>
    <property type="match status" value="1"/>
</dbReference>
<dbReference type="EC" id="2.7.13.3" evidence="2"/>
<comment type="catalytic activity">
    <reaction evidence="1">
        <text>ATP + protein L-histidine = ADP + protein N-phospho-L-histidine.</text>
        <dbReference type="EC" id="2.7.13.3"/>
    </reaction>
</comment>
<organism evidence="7 8">
    <name type="scientific">Marinigracilibium pacificum</name>
    <dbReference type="NCBI Taxonomy" id="2729599"/>
    <lineage>
        <taxon>Bacteria</taxon>
        <taxon>Pseudomonadati</taxon>
        <taxon>Bacteroidota</taxon>
        <taxon>Cytophagia</taxon>
        <taxon>Cytophagales</taxon>
        <taxon>Flammeovirgaceae</taxon>
        <taxon>Marinigracilibium</taxon>
    </lineage>
</organism>
<keyword evidence="8" id="KW-1185">Reference proteome</keyword>
<feature type="domain" description="Histidine kinase" evidence="6">
    <location>
        <begin position="835"/>
        <end position="1047"/>
    </location>
</feature>
<proteinExistence type="predicted"/>
<dbReference type="SUPFAM" id="SSF101898">
    <property type="entry name" value="NHL repeat"/>
    <property type="match status" value="1"/>
</dbReference>
<feature type="transmembrane region" description="Helical" evidence="5">
    <location>
        <begin position="734"/>
        <end position="751"/>
    </location>
</feature>
<dbReference type="PRINTS" id="PR00344">
    <property type="entry name" value="BCTRLSENSOR"/>
</dbReference>
<dbReference type="InterPro" id="IPR015943">
    <property type="entry name" value="WD40/YVTN_repeat-like_dom_sf"/>
</dbReference>
<keyword evidence="5" id="KW-0812">Transmembrane</keyword>
<keyword evidence="5" id="KW-1133">Transmembrane helix</keyword>
<evidence type="ECO:0000256" key="5">
    <source>
        <dbReference type="SAM" id="Phobius"/>
    </source>
</evidence>
<dbReference type="InterPro" id="IPR036097">
    <property type="entry name" value="HisK_dim/P_sf"/>
</dbReference>
<protein>
    <recommendedName>
        <fullName evidence="2">histidine kinase</fullName>
        <ecNumber evidence="2">2.7.13.3</ecNumber>
    </recommendedName>
</protein>
<evidence type="ECO:0000259" key="6">
    <source>
        <dbReference type="PROSITE" id="PS50109"/>
    </source>
</evidence>
<dbReference type="InterPro" id="IPR004358">
    <property type="entry name" value="Sig_transdc_His_kin-like_C"/>
</dbReference>
<dbReference type="Pfam" id="PF02518">
    <property type="entry name" value="HATPase_c"/>
    <property type="match status" value="1"/>
</dbReference>
<dbReference type="Pfam" id="PF07494">
    <property type="entry name" value="Reg_prop"/>
    <property type="match status" value="4"/>
</dbReference>
<dbReference type="Proteomes" id="UP000559010">
    <property type="component" value="Unassembled WGS sequence"/>
</dbReference>
<dbReference type="EMBL" id="JABBNU010000002">
    <property type="protein sequence ID" value="NMM47341.1"/>
    <property type="molecule type" value="Genomic_DNA"/>
</dbReference>
<keyword evidence="5" id="KW-0472">Membrane</keyword>
<sequence>MRVFLLIFFLIPNLIFAQISFDHITVDQGLSQSGVNDFDQDKQGYLWIATRDGLNKYDGQNFEIFRNKRSDSTSIGNNNIWSLEIDDQDNIWLGTIAGLSCFDAERSRFYNYTNPEYQYKFPNTSDITFNGDSVIIGTHEGVFIFLRSSKRWISIDSFQNVRINAIEKLSNGQILIASEIGAYIFENAGVKQVLGDVISDVRDIFVYEEGVLLGDETRIFKFNQNLTLTDEIEIYSDDKFSLMDIICDGSGNFWVAYKGVRIIDKDFSNVKVYSHDEIDPKSLNSNFTSTIYKTRDGSIWVGTNGAGINKYDPNSLKFNTVTHNPFDNRFLSSGYVSGFYHDKYLYVGLVDEIDVFDISTYPAKKIKTIDFKDVRPERIYKIIPFDNKFLIGSEHTLLVMDGDQYEPVTVGFSINDIQQISDHHYLIISSDSVNRIKIYNTKLNEIKDVVHDDIKELLYSALVETDQIWVGGGRGLYKFSKDLESYEYYSGENGEFTFQVKCITRDKEGKLWIGTWGEGLYIFDETKNTLIPFKLNNELPNSTIYGILEDDAGNLWFSSNNGLMCYFKEDQSIKHYTYEDGLQSNEFNTASYLKLNDGTLVFGGIKGFSYFHPQSIASQNQNQIQFVEEIQINEIPIDYHDTQNKGIQILESDILKVQINTIDFNSNSKIEYRYKLNENDEFIEIGNVKVIKLSNLKAGDYQLKINSTNSSGTWSDDFITLEIIVSEKLIYRPWFIFLCISILLMGAILFNRIRNINLEKRANLLEEAIRQRTDEISRQNKDILQKNKELYRQRKELIELKDSLEDRVQNRTKDLEKKNKDLKYKNEQLEQFSYISSHNLKGPLASMKGLMNLLKVTDDNNEEEILDKLNLSIEKLDSIVTDLSKIIDLREDNRQFDLLSIKEVLGTVISDLDQEIRESDFEIQIADFNDYKIKGVKAYLYSVFYNIIHNSFKYRKCDIDKSFLKVEVSEVDGFVIINFEDNGIGIDMNHAKKKLFRLFQRFNDNLKGKGIGLYMIKTQVEAMKGEILLDSELDKGTTIIIKFPISNLG</sequence>
<comment type="caution">
    <text evidence="7">The sequence shown here is derived from an EMBL/GenBank/DDBJ whole genome shotgun (WGS) entry which is preliminary data.</text>
</comment>
<dbReference type="SUPFAM" id="SSF47384">
    <property type="entry name" value="Homodimeric domain of signal transducing histidine kinase"/>
    <property type="match status" value="1"/>
</dbReference>